<gene>
    <name evidence="2" type="ORF">KP509_37G028000</name>
</gene>
<keyword evidence="1" id="KW-1133">Transmembrane helix</keyword>
<dbReference type="OrthoDB" id="187139at2759"/>
<accession>A0A8T2Q781</accession>
<dbReference type="InterPro" id="IPR011050">
    <property type="entry name" value="Pectin_lyase_fold/virulence"/>
</dbReference>
<dbReference type="Gene3D" id="2.160.20.10">
    <property type="entry name" value="Single-stranded right-handed beta-helix, Pectin lyase-like"/>
    <property type="match status" value="1"/>
</dbReference>
<evidence type="ECO:0000313" key="3">
    <source>
        <dbReference type="Proteomes" id="UP000825935"/>
    </source>
</evidence>
<name>A0A8T2Q781_CERRI</name>
<keyword evidence="1" id="KW-0812">Transmembrane</keyword>
<dbReference type="PANTHER" id="PTHR31339">
    <property type="entry name" value="PECTIN LYASE-RELATED"/>
    <property type="match status" value="1"/>
</dbReference>
<evidence type="ECO:0000256" key="1">
    <source>
        <dbReference type="SAM" id="Phobius"/>
    </source>
</evidence>
<comment type="caution">
    <text evidence="2">The sequence shown here is derived from an EMBL/GenBank/DDBJ whole genome shotgun (WGS) entry which is preliminary data.</text>
</comment>
<dbReference type="EMBL" id="CM035442">
    <property type="protein sequence ID" value="KAH7279644.1"/>
    <property type="molecule type" value="Genomic_DNA"/>
</dbReference>
<dbReference type="Proteomes" id="UP000825935">
    <property type="component" value="Chromosome 37"/>
</dbReference>
<evidence type="ECO:0000313" key="2">
    <source>
        <dbReference type="EMBL" id="KAH7279644.1"/>
    </source>
</evidence>
<keyword evidence="3" id="KW-1185">Reference proteome</keyword>
<protein>
    <recommendedName>
        <fullName evidence="4">Pectate lyase superfamily protein domain-containing protein</fullName>
    </recommendedName>
</protein>
<dbReference type="PANTHER" id="PTHR31339:SF9">
    <property type="entry name" value="PLASMIN AND FIBRONECTIN-BINDING PROTEIN A"/>
    <property type="match status" value="1"/>
</dbReference>
<dbReference type="SUPFAM" id="SSF51126">
    <property type="entry name" value="Pectin lyase-like"/>
    <property type="match status" value="1"/>
</dbReference>
<feature type="transmembrane region" description="Helical" evidence="1">
    <location>
        <begin position="6"/>
        <end position="29"/>
    </location>
</feature>
<dbReference type="AlphaFoldDB" id="A0A8T2Q781"/>
<reference evidence="2" key="1">
    <citation type="submission" date="2021-08" db="EMBL/GenBank/DDBJ databases">
        <title>WGS assembly of Ceratopteris richardii.</title>
        <authorList>
            <person name="Marchant D.B."/>
            <person name="Chen G."/>
            <person name="Jenkins J."/>
            <person name="Shu S."/>
            <person name="Leebens-Mack J."/>
            <person name="Grimwood J."/>
            <person name="Schmutz J."/>
            <person name="Soltis P."/>
            <person name="Soltis D."/>
            <person name="Chen Z.-H."/>
        </authorList>
    </citation>
    <scope>NUCLEOTIDE SEQUENCE</scope>
    <source>
        <strain evidence="2">Whitten #5841</strain>
        <tissue evidence="2">Leaf</tissue>
    </source>
</reference>
<organism evidence="2 3">
    <name type="scientific">Ceratopteris richardii</name>
    <name type="common">Triangle waterfern</name>
    <dbReference type="NCBI Taxonomy" id="49495"/>
    <lineage>
        <taxon>Eukaryota</taxon>
        <taxon>Viridiplantae</taxon>
        <taxon>Streptophyta</taxon>
        <taxon>Embryophyta</taxon>
        <taxon>Tracheophyta</taxon>
        <taxon>Polypodiopsida</taxon>
        <taxon>Polypodiidae</taxon>
        <taxon>Polypodiales</taxon>
        <taxon>Pteridineae</taxon>
        <taxon>Pteridaceae</taxon>
        <taxon>Parkerioideae</taxon>
        <taxon>Ceratopteris</taxon>
    </lineage>
</organism>
<sequence>MLPELISVYTICACNPMPTMLLGCLACIYMQKMQRIVFVILFLCIPLRCTVLGNQQTECCHKFASSLPAVAKLFKKDFCSKVRSLPDRKHIASIEEFGGVGDGKTLNTKAFHDAISYLSSFADQGGSQLYIPPGIW</sequence>
<dbReference type="InterPro" id="IPR012334">
    <property type="entry name" value="Pectin_lyas_fold"/>
</dbReference>
<proteinExistence type="predicted"/>
<evidence type="ECO:0008006" key="4">
    <source>
        <dbReference type="Google" id="ProtNLM"/>
    </source>
</evidence>
<dbReference type="InterPro" id="IPR051801">
    <property type="entry name" value="GH28_Enzymes"/>
</dbReference>
<keyword evidence="1" id="KW-0472">Membrane</keyword>